<dbReference type="PROSITE" id="PS52035">
    <property type="entry name" value="PEPTIDASE_M14"/>
    <property type="match status" value="1"/>
</dbReference>
<dbReference type="InterPro" id="IPR036439">
    <property type="entry name" value="Dockerin_dom_sf"/>
</dbReference>
<evidence type="ECO:0000313" key="6">
    <source>
        <dbReference type="Proteomes" id="UP000318437"/>
    </source>
</evidence>
<proteinExistence type="inferred from homology"/>
<dbReference type="SUPFAM" id="SSF63446">
    <property type="entry name" value="Type I dockerin domain"/>
    <property type="match status" value="1"/>
</dbReference>
<dbReference type="InterPro" id="IPR000834">
    <property type="entry name" value="Peptidase_M14"/>
</dbReference>
<evidence type="ECO:0000313" key="5">
    <source>
        <dbReference type="EMBL" id="TWU22601.1"/>
    </source>
</evidence>
<dbReference type="GO" id="GO:0006508">
    <property type="term" value="P:proteolysis"/>
    <property type="evidence" value="ECO:0007669"/>
    <property type="project" value="InterPro"/>
</dbReference>
<evidence type="ECO:0000259" key="4">
    <source>
        <dbReference type="PROSITE" id="PS52035"/>
    </source>
</evidence>
<dbReference type="SUPFAM" id="SSF53187">
    <property type="entry name" value="Zn-dependent exopeptidases"/>
    <property type="match status" value="1"/>
</dbReference>
<dbReference type="InterPro" id="IPR018247">
    <property type="entry name" value="EF_Hand_1_Ca_BS"/>
</dbReference>
<organism evidence="5 6">
    <name type="scientific">Bythopirellula polymerisocia</name>
    <dbReference type="NCBI Taxonomy" id="2528003"/>
    <lineage>
        <taxon>Bacteria</taxon>
        <taxon>Pseudomonadati</taxon>
        <taxon>Planctomycetota</taxon>
        <taxon>Planctomycetia</taxon>
        <taxon>Pirellulales</taxon>
        <taxon>Lacipirellulaceae</taxon>
        <taxon>Bythopirellula</taxon>
    </lineage>
</organism>
<accession>A0A5C6CH47</accession>
<dbReference type="Pfam" id="PF00246">
    <property type="entry name" value="Peptidase_M14"/>
    <property type="match status" value="1"/>
</dbReference>
<dbReference type="InterPro" id="IPR050821">
    <property type="entry name" value="Cytosolic_carboxypeptidase"/>
</dbReference>
<dbReference type="Gene3D" id="3.40.630.10">
    <property type="entry name" value="Zn peptidases"/>
    <property type="match status" value="1"/>
</dbReference>
<protein>
    <submittedName>
        <fullName evidence="5">Zinc carboxypeptidase</fullName>
    </submittedName>
</protein>
<keyword evidence="5" id="KW-0645">Protease</keyword>
<comment type="cofactor">
    <cofactor evidence="1">
        <name>Zn(2+)</name>
        <dbReference type="ChEBI" id="CHEBI:29105"/>
    </cofactor>
</comment>
<dbReference type="Proteomes" id="UP000318437">
    <property type="component" value="Unassembled WGS sequence"/>
</dbReference>
<dbReference type="PANTHER" id="PTHR12756">
    <property type="entry name" value="CYTOSOLIC CARBOXYPEPTIDASE"/>
    <property type="match status" value="1"/>
</dbReference>
<sequence length="544" mass="58581">MITLDGNIDSGSLNSYTVAGNTVNIVGRDSYAGGSFRLGDGHWRWLYFKASGVQNQNLTFSVKGEFGGDGPCCDDTSIETDHELYDHEMVYSYDGENWQFFPHANNTLSTANANPANDLYTFGLNAPFTQDEVYVAYALPYTYNHSVTHTQQVLASPWAEPTASGNVNGVIGQAPAGVNDIGKDQLARDLFAYRITNPATDSATPKRKAMFVTGQHASETLGIYTFEGLVDWLISDDPRASALRDQAEFFLYPTLNASGRAAGLTRSMLQHPDTDSNSYWRPGPISGNDWDSPLRTEQKLNGEAMRNDAAATPGNSLDLFVDFHSSVPDYEIVGPNGLGSESPLPGLAGQYRDDWAYITSGAEGNDWWQALRTLQPNLLQETSGTGPSSRTSTGYALNNVYGLNADMSVTLENQFAISRPISYYHDLGRNVGLAMYEAWVQVANPLAGDFDEDGDVDAGDLDAWNAGFGTSSGATHLLGDADGDGDTDAADFLVWQRQFNGGQGSLSSAKAVPEPGSSGLLIVAVIGMFAFTTSARSSSKLTHT</sequence>
<dbReference type="PROSITE" id="PS00018">
    <property type="entry name" value="EF_HAND_1"/>
    <property type="match status" value="1"/>
</dbReference>
<evidence type="ECO:0000256" key="3">
    <source>
        <dbReference type="SAM" id="MobiDB-lite"/>
    </source>
</evidence>
<name>A0A5C6CH47_9BACT</name>
<evidence type="ECO:0000256" key="1">
    <source>
        <dbReference type="ARBA" id="ARBA00001947"/>
    </source>
</evidence>
<dbReference type="PANTHER" id="PTHR12756:SF11">
    <property type="entry name" value="CYTOSOLIC CARBOXYPEPTIDASE 1"/>
    <property type="match status" value="1"/>
</dbReference>
<keyword evidence="6" id="KW-1185">Reference proteome</keyword>
<dbReference type="Gene3D" id="2.60.40.3120">
    <property type="match status" value="1"/>
</dbReference>
<dbReference type="AlphaFoldDB" id="A0A5C6CH47"/>
<evidence type="ECO:0000256" key="2">
    <source>
        <dbReference type="PROSITE-ProRule" id="PRU01379"/>
    </source>
</evidence>
<dbReference type="GO" id="GO:0008270">
    <property type="term" value="F:zinc ion binding"/>
    <property type="evidence" value="ECO:0007669"/>
    <property type="project" value="InterPro"/>
</dbReference>
<comment type="caution">
    <text evidence="5">The sequence shown here is derived from an EMBL/GenBank/DDBJ whole genome shotgun (WGS) entry which is preliminary data.</text>
</comment>
<dbReference type="EMBL" id="SJPS01000007">
    <property type="protein sequence ID" value="TWU22601.1"/>
    <property type="molecule type" value="Genomic_DNA"/>
</dbReference>
<dbReference type="GO" id="GO:0000272">
    <property type="term" value="P:polysaccharide catabolic process"/>
    <property type="evidence" value="ECO:0007669"/>
    <property type="project" value="InterPro"/>
</dbReference>
<dbReference type="GO" id="GO:0004181">
    <property type="term" value="F:metallocarboxypeptidase activity"/>
    <property type="evidence" value="ECO:0007669"/>
    <property type="project" value="InterPro"/>
</dbReference>
<feature type="domain" description="Peptidase M14" evidence="4">
    <location>
        <begin position="147"/>
        <end position="442"/>
    </location>
</feature>
<feature type="active site" description="Proton donor/acceptor" evidence="2">
    <location>
        <position position="412"/>
    </location>
</feature>
<keyword evidence="5" id="KW-0121">Carboxypeptidase</keyword>
<comment type="similarity">
    <text evidence="2">Belongs to the peptidase M14 family.</text>
</comment>
<gene>
    <name evidence="5" type="ORF">Pla144_40610</name>
</gene>
<keyword evidence="5" id="KW-0378">Hydrolase</keyword>
<reference evidence="5 6" key="1">
    <citation type="submission" date="2019-02" db="EMBL/GenBank/DDBJ databases">
        <title>Deep-cultivation of Planctomycetes and their phenomic and genomic characterization uncovers novel biology.</title>
        <authorList>
            <person name="Wiegand S."/>
            <person name="Jogler M."/>
            <person name="Boedeker C."/>
            <person name="Pinto D."/>
            <person name="Vollmers J."/>
            <person name="Rivas-Marin E."/>
            <person name="Kohn T."/>
            <person name="Peeters S.H."/>
            <person name="Heuer A."/>
            <person name="Rast P."/>
            <person name="Oberbeckmann S."/>
            <person name="Bunk B."/>
            <person name="Jeske O."/>
            <person name="Meyerdierks A."/>
            <person name="Storesund J.E."/>
            <person name="Kallscheuer N."/>
            <person name="Luecker S."/>
            <person name="Lage O.M."/>
            <person name="Pohl T."/>
            <person name="Merkel B.J."/>
            <person name="Hornburger P."/>
            <person name="Mueller R.-W."/>
            <person name="Bruemmer F."/>
            <person name="Labrenz M."/>
            <person name="Spormann A.M."/>
            <person name="Op Den Camp H."/>
            <person name="Overmann J."/>
            <person name="Amann R."/>
            <person name="Jetten M.S.M."/>
            <person name="Mascher T."/>
            <person name="Medema M.H."/>
            <person name="Devos D.P."/>
            <person name="Kaster A.-K."/>
            <person name="Ovreas L."/>
            <person name="Rohde M."/>
            <person name="Galperin M.Y."/>
            <person name="Jogler C."/>
        </authorList>
    </citation>
    <scope>NUCLEOTIDE SEQUENCE [LARGE SCALE GENOMIC DNA]</scope>
    <source>
        <strain evidence="5 6">Pla144</strain>
    </source>
</reference>
<feature type="region of interest" description="Disordered" evidence="3">
    <location>
        <begin position="271"/>
        <end position="295"/>
    </location>
</feature>